<protein>
    <submittedName>
        <fullName evidence="3">Uncharacterized protein</fullName>
    </submittedName>
</protein>
<dbReference type="Proteomes" id="UP000712281">
    <property type="component" value="Unassembled WGS sequence"/>
</dbReference>
<dbReference type="AlphaFoldDB" id="A0A8S9KRD4"/>
<comment type="caution">
    <text evidence="3">The sequence shown here is derived from an EMBL/GenBank/DDBJ whole genome shotgun (WGS) entry which is preliminary data.</text>
</comment>
<feature type="region of interest" description="Disordered" evidence="1">
    <location>
        <begin position="85"/>
        <end position="148"/>
    </location>
</feature>
<name>A0A8S9KRD4_BRACR</name>
<evidence type="ECO:0000313" key="2">
    <source>
        <dbReference type="EMBL" id="KAF2562131.1"/>
    </source>
</evidence>
<dbReference type="EMBL" id="QGKY02001250">
    <property type="protein sequence ID" value="KAF2562131.1"/>
    <property type="molecule type" value="Genomic_DNA"/>
</dbReference>
<proteinExistence type="predicted"/>
<evidence type="ECO:0000313" key="3">
    <source>
        <dbReference type="EMBL" id="KAF2596632.1"/>
    </source>
</evidence>
<reference evidence="3" key="1">
    <citation type="submission" date="2019-12" db="EMBL/GenBank/DDBJ databases">
        <title>Genome sequencing and annotation of Brassica cretica.</title>
        <authorList>
            <person name="Studholme D.J."/>
            <person name="Sarris P.F."/>
        </authorList>
    </citation>
    <scope>NUCLEOTIDE SEQUENCE</scope>
    <source>
        <strain evidence="3">PFS-001/15</strain>
        <strain evidence="2">PFS-102/07</strain>
        <tissue evidence="3">Leaf</tissue>
    </source>
</reference>
<evidence type="ECO:0000313" key="4">
    <source>
        <dbReference type="Proteomes" id="UP000712281"/>
    </source>
</evidence>
<gene>
    <name evidence="3" type="ORF">F2Q68_00010241</name>
    <name evidence="2" type="ORF">F2Q70_00017290</name>
</gene>
<evidence type="ECO:0000256" key="1">
    <source>
        <dbReference type="SAM" id="MobiDB-lite"/>
    </source>
</evidence>
<sequence length="148" mass="15099">MSDAAGASPSVLHVAGAVPAHIAEFLSFQREMARYEAEKTAIPTCDVSLRPEVPVEAPTSEALPVCYAVSAGEVVAKNVLAPDAEVQPSGSSTTTVGVVEGEPAPESMPPPAKRSIVEGLSAPSAAPAVMPKSRKRLSANPDAAKKGK</sequence>
<accession>A0A8S9KRD4</accession>
<dbReference type="EMBL" id="QGKW02000717">
    <property type="protein sequence ID" value="KAF2596632.1"/>
    <property type="molecule type" value="Genomic_DNA"/>
</dbReference>
<organism evidence="3 4">
    <name type="scientific">Brassica cretica</name>
    <name type="common">Mustard</name>
    <dbReference type="NCBI Taxonomy" id="69181"/>
    <lineage>
        <taxon>Eukaryota</taxon>
        <taxon>Viridiplantae</taxon>
        <taxon>Streptophyta</taxon>
        <taxon>Embryophyta</taxon>
        <taxon>Tracheophyta</taxon>
        <taxon>Spermatophyta</taxon>
        <taxon>Magnoliopsida</taxon>
        <taxon>eudicotyledons</taxon>
        <taxon>Gunneridae</taxon>
        <taxon>Pentapetalae</taxon>
        <taxon>rosids</taxon>
        <taxon>malvids</taxon>
        <taxon>Brassicales</taxon>
        <taxon>Brassicaceae</taxon>
        <taxon>Brassiceae</taxon>
        <taxon>Brassica</taxon>
    </lineage>
</organism>